<dbReference type="EMBL" id="GGEC01059038">
    <property type="protein sequence ID" value="MBX39522.1"/>
    <property type="molecule type" value="Transcribed_RNA"/>
</dbReference>
<protein>
    <submittedName>
        <fullName evidence="1">Uncharacterized protein</fullName>
    </submittedName>
</protein>
<accession>A0A2P2NAL1</accession>
<dbReference type="AlphaFoldDB" id="A0A2P2NAL1"/>
<reference evidence="1" key="1">
    <citation type="submission" date="2018-02" db="EMBL/GenBank/DDBJ databases">
        <title>Rhizophora mucronata_Transcriptome.</title>
        <authorList>
            <person name="Meera S.P."/>
            <person name="Sreeshan A."/>
            <person name="Augustine A."/>
        </authorList>
    </citation>
    <scope>NUCLEOTIDE SEQUENCE</scope>
    <source>
        <tissue evidence="1">Leaf</tissue>
    </source>
</reference>
<sequence>MNFKLLWLLVSQQHNKRMLLTKWMPQGAKKYL</sequence>
<organism evidence="1">
    <name type="scientific">Rhizophora mucronata</name>
    <name type="common">Asiatic mangrove</name>
    <dbReference type="NCBI Taxonomy" id="61149"/>
    <lineage>
        <taxon>Eukaryota</taxon>
        <taxon>Viridiplantae</taxon>
        <taxon>Streptophyta</taxon>
        <taxon>Embryophyta</taxon>
        <taxon>Tracheophyta</taxon>
        <taxon>Spermatophyta</taxon>
        <taxon>Magnoliopsida</taxon>
        <taxon>eudicotyledons</taxon>
        <taxon>Gunneridae</taxon>
        <taxon>Pentapetalae</taxon>
        <taxon>rosids</taxon>
        <taxon>fabids</taxon>
        <taxon>Malpighiales</taxon>
        <taxon>Rhizophoraceae</taxon>
        <taxon>Rhizophora</taxon>
    </lineage>
</organism>
<name>A0A2P2NAL1_RHIMU</name>
<evidence type="ECO:0000313" key="1">
    <source>
        <dbReference type="EMBL" id="MBX39522.1"/>
    </source>
</evidence>
<proteinExistence type="predicted"/>